<dbReference type="Gene3D" id="1.10.472.30">
    <property type="entry name" value="Transcription elongation factor S-II, central domain"/>
    <property type="match status" value="1"/>
</dbReference>
<dbReference type="GO" id="GO:0031564">
    <property type="term" value="P:transcription antitermination"/>
    <property type="evidence" value="ECO:0007669"/>
    <property type="project" value="TreeGrafter"/>
</dbReference>
<dbReference type="Pfam" id="PF07744">
    <property type="entry name" value="SPOC"/>
    <property type="match status" value="1"/>
</dbReference>
<evidence type="ECO:0000256" key="3">
    <source>
        <dbReference type="ARBA" id="ARBA00021616"/>
    </source>
</evidence>
<dbReference type="OrthoDB" id="79252at2759"/>
<dbReference type="SUPFAM" id="SSF57903">
    <property type="entry name" value="FYVE/PHD zinc finger"/>
    <property type="match status" value="1"/>
</dbReference>
<dbReference type="GO" id="GO:0006362">
    <property type="term" value="P:transcription elongation by RNA polymerase I"/>
    <property type="evidence" value="ECO:0007669"/>
    <property type="project" value="TreeGrafter"/>
</dbReference>
<dbReference type="Gene3D" id="3.30.40.10">
    <property type="entry name" value="Zinc/RING finger domain, C3HC4 (zinc finger)"/>
    <property type="match status" value="1"/>
</dbReference>
<dbReference type="InterPro" id="IPR003618">
    <property type="entry name" value="TFIIS_cen_dom"/>
</dbReference>
<comment type="caution">
    <text evidence="9">The sequence shown here is derived from an EMBL/GenBank/DDBJ whole genome shotgun (WGS) entry which is preliminary data.</text>
</comment>
<name>A0A9P4IF06_9PEZI</name>
<dbReference type="InterPro" id="IPR012921">
    <property type="entry name" value="SPOC_C"/>
</dbReference>
<evidence type="ECO:0000256" key="6">
    <source>
        <dbReference type="ARBA" id="ARBA00022833"/>
    </source>
</evidence>
<dbReference type="PROSITE" id="PS51321">
    <property type="entry name" value="TFIIS_CENTRAL"/>
    <property type="match status" value="1"/>
</dbReference>
<feature type="compositionally biased region" description="Basic and acidic residues" evidence="7">
    <location>
        <begin position="159"/>
        <end position="174"/>
    </location>
</feature>
<keyword evidence="5" id="KW-0863">Zinc-finger</keyword>
<proteinExistence type="inferred from homology"/>
<accession>A0A9P4IF06</accession>
<evidence type="ECO:0000313" key="9">
    <source>
        <dbReference type="EMBL" id="KAF2098070.1"/>
    </source>
</evidence>
<feature type="compositionally biased region" description="Basic and acidic residues" evidence="7">
    <location>
        <begin position="56"/>
        <end position="66"/>
    </location>
</feature>
<dbReference type="SMART" id="SM00510">
    <property type="entry name" value="TFS2M"/>
    <property type="match status" value="1"/>
</dbReference>
<evidence type="ECO:0000256" key="4">
    <source>
        <dbReference type="ARBA" id="ARBA00022723"/>
    </source>
</evidence>
<protein>
    <recommendedName>
        <fullName evidence="3">Transcription factor BYE1</fullName>
    </recommendedName>
</protein>
<dbReference type="Pfam" id="PF07500">
    <property type="entry name" value="TFIIS_M"/>
    <property type="match status" value="1"/>
</dbReference>
<dbReference type="GO" id="GO:0031440">
    <property type="term" value="P:regulation of mRNA 3'-end processing"/>
    <property type="evidence" value="ECO:0007669"/>
    <property type="project" value="TreeGrafter"/>
</dbReference>
<dbReference type="SMART" id="SM00249">
    <property type="entry name" value="PHD"/>
    <property type="match status" value="1"/>
</dbReference>
<dbReference type="PROSITE" id="PS01359">
    <property type="entry name" value="ZF_PHD_1"/>
    <property type="match status" value="1"/>
</dbReference>
<evidence type="ECO:0000259" key="8">
    <source>
        <dbReference type="PROSITE" id="PS51321"/>
    </source>
</evidence>
<gene>
    <name evidence="9" type="ORF">NA57DRAFT_40132</name>
</gene>
<dbReference type="Pfam" id="PF20826">
    <property type="entry name" value="PHD_5"/>
    <property type="match status" value="1"/>
</dbReference>
<dbReference type="InterPro" id="IPR001965">
    <property type="entry name" value="Znf_PHD"/>
</dbReference>
<feature type="compositionally biased region" description="Basic residues" evidence="7">
    <location>
        <begin position="175"/>
        <end position="184"/>
    </location>
</feature>
<dbReference type="SUPFAM" id="SSF46942">
    <property type="entry name" value="Elongation factor TFIIS domain 2"/>
    <property type="match status" value="1"/>
</dbReference>
<dbReference type="Proteomes" id="UP000799772">
    <property type="component" value="Unassembled WGS sequence"/>
</dbReference>
<dbReference type="GO" id="GO:0008270">
    <property type="term" value="F:zinc ion binding"/>
    <property type="evidence" value="ECO:0007669"/>
    <property type="project" value="UniProtKB-KW"/>
</dbReference>
<dbReference type="PANTHER" id="PTHR11477:SF11">
    <property type="entry name" value="TRANSCRIPTION FACTOR BYE1"/>
    <property type="match status" value="1"/>
</dbReference>
<evidence type="ECO:0000256" key="1">
    <source>
        <dbReference type="ARBA" id="ARBA00002311"/>
    </source>
</evidence>
<dbReference type="PANTHER" id="PTHR11477">
    <property type="entry name" value="TRANSCRIPTION FACTOR S-II ZINC FINGER DOMAIN-CONTAINING PROTEIN"/>
    <property type="match status" value="1"/>
</dbReference>
<sequence length="854" mass="93093">MAGKLPPSFGVIKRLDIAVHALHVPCYDDREDANGCYVYADEPRRSGRPTKGQHRKDRDLPEEKPTAKGKKGKGKSSKAASTDPEPEEDDAIIRCICGATEDDEGLMMIVCDKCEAWQHNLCMGVTEVEDDLPEAYYCEQCAPNQHAELLAAIKRGEKPWEAKKKQRQEEEKAAKKAKRGKKGKGGGTKARPSDVTGTPVAADSPAADSTVKTETGNKRKLGENGFNEERQADLAKEPQDSPLLQKRRKSSHQAIETPVSDRRQSIALHRRESAVDPIANSIDELAGPRKKIAETLAKDLTKLINEATKAGSFRIPDGHTPTSLSAQIALQIEYGLYEVHAPEDKGYADQFRSIHFNLPKNKSLSSRILSGSLPPEELAIMSSDDMASEELQKKMAVMKEEADKQSILIQEEGPRIRKTHKGEEIIDDASVPKASDDAVFAAPPIRRRPTEDTEMRDADAVEEQGNIVELPEDVGNRRPLTVDTSTGAPAPAHARRESAAFDINSVWSSVHSPDHEGVRLLHQPPRRRSSAMNQEPSAQAPPQSAIVDDDVDRLLKDDEPTDLMTDYHDPDALWNGKLVMASLGEFHATAKWVAGGDPSGYIPWIQLLPPVFEVSGRIPTASADEYIAGMRYAGRGTDVTILSISPVPTGKDEAVFDQICTYFNSRSRWGVLGTSYNDRIKDSYLIPVEAGDAPLPGFLHYLEDSMLEQNRPNKMLLACMVLRGPTAPPSAEATPAFAETPSTQGMIAGAVQPPYPPSSSAPTPQAHPQFSPVVHQGSMDGTPPTVSPSVPPLAAQILGDFINTPTVQMMMATVPDMSENQLRNLRDVLEKAPETRNDVGALAAHLKARSGGED</sequence>
<dbReference type="GO" id="GO:0001139">
    <property type="term" value="F:RNA polymerase II complex recruiting activity"/>
    <property type="evidence" value="ECO:0007669"/>
    <property type="project" value="TreeGrafter"/>
</dbReference>
<evidence type="ECO:0000256" key="7">
    <source>
        <dbReference type="SAM" id="MobiDB-lite"/>
    </source>
</evidence>
<feature type="compositionally biased region" description="Polar residues" evidence="7">
    <location>
        <begin position="530"/>
        <end position="542"/>
    </location>
</feature>
<feature type="region of interest" description="Disordered" evidence="7">
    <location>
        <begin position="159"/>
        <end position="261"/>
    </location>
</feature>
<dbReference type="CDD" id="cd15550">
    <property type="entry name" value="PHD_MLL5"/>
    <property type="match status" value="1"/>
</dbReference>
<reference evidence="9" key="1">
    <citation type="journal article" date="2020" name="Stud. Mycol.">
        <title>101 Dothideomycetes genomes: a test case for predicting lifestyles and emergence of pathogens.</title>
        <authorList>
            <person name="Haridas S."/>
            <person name="Albert R."/>
            <person name="Binder M."/>
            <person name="Bloem J."/>
            <person name="Labutti K."/>
            <person name="Salamov A."/>
            <person name="Andreopoulos B."/>
            <person name="Baker S."/>
            <person name="Barry K."/>
            <person name="Bills G."/>
            <person name="Bluhm B."/>
            <person name="Cannon C."/>
            <person name="Castanera R."/>
            <person name="Culley D."/>
            <person name="Daum C."/>
            <person name="Ezra D."/>
            <person name="Gonzalez J."/>
            <person name="Henrissat B."/>
            <person name="Kuo A."/>
            <person name="Liang C."/>
            <person name="Lipzen A."/>
            <person name="Lutzoni F."/>
            <person name="Magnuson J."/>
            <person name="Mondo S."/>
            <person name="Nolan M."/>
            <person name="Ohm R."/>
            <person name="Pangilinan J."/>
            <person name="Park H.-J."/>
            <person name="Ramirez L."/>
            <person name="Alfaro M."/>
            <person name="Sun H."/>
            <person name="Tritt A."/>
            <person name="Yoshinaga Y."/>
            <person name="Zwiers L.-H."/>
            <person name="Turgeon B."/>
            <person name="Goodwin S."/>
            <person name="Spatafora J."/>
            <person name="Crous P."/>
            <person name="Grigoriev I."/>
        </authorList>
    </citation>
    <scope>NUCLEOTIDE SEQUENCE</scope>
    <source>
        <strain evidence="9">CBS 133067</strain>
    </source>
</reference>
<dbReference type="InterPro" id="IPR011011">
    <property type="entry name" value="Znf_FYVE_PHD"/>
</dbReference>
<dbReference type="EMBL" id="ML978127">
    <property type="protein sequence ID" value="KAF2098070.1"/>
    <property type="molecule type" value="Genomic_DNA"/>
</dbReference>
<feature type="region of interest" description="Disordered" evidence="7">
    <location>
        <begin position="40"/>
        <end position="87"/>
    </location>
</feature>
<dbReference type="GO" id="GO:0005634">
    <property type="term" value="C:nucleus"/>
    <property type="evidence" value="ECO:0007669"/>
    <property type="project" value="TreeGrafter"/>
</dbReference>
<organism evidence="9 10">
    <name type="scientific">Rhizodiscina lignyota</name>
    <dbReference type="NCBI Taxonomy" id="1504668"/>
    <lineage>
        <taxon>Eukaryota</taxon>
        <taxon>Fungi</taxon>
        <taxon>Dikarya</taxon>
        <taxon>Ascomycota</taxon>
        <taxon>Pezizomycotina</taxon>
        <taxon>Dothideomycetes</taxon>
        <taxon>Pleosporomycetidae</taxon>
        <taxon>Aulographales</taxon>
        <taxon>Rhizodiscinaceae</taxon>
        <taxon>Rhizodiscina</taxon>
    </lineage>
</organism>
<dbReference type="Pfam" id="PF23257">
    <property type="entry name" value="DUF7071"/>
    <property type="match status" value="1"/>
</dbReference>
<dbReference type="InterPro" id="IPR036575">
    <property type="entry name" value="TFIIS_cen_dom_sf"/>
</dbReference>
<dbReference type="InterPro" id="IPR013083">
    <property type="entry name" value="Znf_RING/FYVE/PHD"/>
</dbReference>
<comment type="function">
    <text evidence="1">Negative regulator of transcription elongation.</text>
</comment>
<keyword evidence="4" id="KW-0479">Metal-binding</keyword>
<feature type="region of interest" description="Disordered" evidence="7">
    <location>
        <begin position="524"/>
        <end position="547"/>
    </location>
</feature>
<feature type="compositionally biased region" description="Basic residues" evidence="7">
    <location>
        <begin position="67"/>
        <end position="76"/>
    </location>
</feature>
<dbReference type="InterPro" id="IPR055499">
    <property type="entry name" value="DUF7071"/>
</dbReference>
<evidence type="ECO:0000256" key="5">
    <source>
        <dbReference type="ARBA" id="ARBA00022771"/>
    </source>
</evidence>
<keyword evidence="6" id="KW-0862">Zinc</keyword>
<feature type="compositionally biased region" description="Basic and acidic residues" evidence="7">
    <location>
        <begin position="215"/>
        <end position="239"/>
    </location>
</feature>
<evidence type="ECO:0000313" key="10">
    <source>
        <dbReference type="Proteomes" id="UP000799772"/>
    </source>
</evidence>
<comment type="similarity">
    <text evidence="2">Belongs to the BYE1 family.</text>
</comment>
<dbReference type="GO" id="GO:0000977">
    <property type="term" value="F:RNA polymerase II transcription regulatory region sequence-specific DNA binding"/>
    <property type="evidence" value="ECO:0007669"/>
    <property type="project" value="TreeGrafter"/>
</dbReference>
<feature type="domain" description="TFIIS central" evidence="8">
    <location>
        <begin position="288"/>
        <end position="414"/>
    </location>
</feature>
<dbReference type="CDD" id="cd21538">
    <property type="entry name" value="SPOC_TFIIS"/>
    <property type="match status" value="1"/>
</dbReference>
<keyword evidence="10" id="KW-1185">Reference proteome</keyword>
<dbReference type="GO" id="GO:0006368">
    <property type="term" value="P:transcription elongation by RNA polymerase II"/>
    <property type="evidence" value="ECO:0007669"/>
    <property type="project" value="TreeGrafter"/>
</dbReference>
<feature type="compositionally biased region" description="Basic residues" evidence="7">
    <location>
        <begin position="46"/>
        <end position="55"/>
    </location>
</feature>
<dbReference type="AlphaFoldDB" id="A0A9P4IF06"/>
<dbReference type="InterPro" id="IPR019786">
    <property type="entry name" value="Zinc_finger_PHD-type_CS"/>
</dbReference>
<evidence type="ECO:0000256" key="2">
    <source>
        <dbReference type="ARBA" id="ARBA00011050"/>
    </source>
</evidence>